<dbReference type="Proteomes" id="UP000789508">
    <property type="component" value="Unassembled WGS sequence"/>
</dbReference>
<keyword evidence="1" id="KW-0812">Transmembrane</keyword>
<name>A0A9N9GJC5_9GLOM</name>
<feature type="transmembrane region" description="Helical" evidence="1">
    <location>
        <begin position="6"/>
        <end position="29"/>
    </location>
</feature>
<keyword evidence="1" id="KW-1133">Transmembrane helix</keyword>
<feature type="transmembrane region" description="Helical" evidence="1">
    <location>
        <begin position="90"/>
        <end position="112"/>
    </location>
</feature>
<protein>
    <submittedName>
        <fullName evidence="2">6066_t:CDS:1</fullName>
    </submittedName>
</protein>
<comment type="caution">
    <text evidence="2">The sequence shown here is derived from an EMBL/GenBank/DDBJ whole genome shotgun (WGS) entry which is preliminary data.</text>
</comment>
<organism evidence="2 3">
    <name type="scientific">Ambispora leptoticha</name>
    <dbReference type="NCBI Taxonomy" id="144679"/>
    <lineage>
        <taxon>Eukaryota</taxon>
        <taxon>Fungi</taxon>
        <taxon>Fungi incertae sedis</taxon>
        <taxon>Mucoromycota</taxon>
        <taxon>Glomeromycotina</taxon>
        <taxon>Glomeromycetes</taxon>
        <taxon>Archaeosporales</taxon>
        <taxon>Ambisporaceae</taxon>
        <taxon>Ambispora</taxon>
    </lineage>
</organism>
<evidence type="ECO:0000256" key="1">
    <source>
        <dbReference type="SAM" id="Phobius"/>
    </source>
</evidence>
<gene>
    <name evidence="2" type="ORF">ALEPTO_LOCUS8362</name>
</gene>
<sequence length="138" mass="15071">MPSSNAANIIGTIFSFVSLVCLFLVNLSAPNIQSIYIMKFQYIPQWAYGDLKIVSGLYGYCEEAYNLLSECANNGIGSGFQTDPAGDVKFLLAMHPIGLIISFISTVVGLYACRHYSRSSQKEILTALAGPETKRAIF</sequence>
<accession>A0A9N9GJC5</accession>
<keyword evidence="3" id="KW-1185">Reference proteome</keyword>
<dbReference type="AlphaFoldDB" id="A0A9N9GJC5"/>
<reference evidence="2" key="1">
    <citation type="submission" date="2021-06" db="EMBL/GenBank/DDBJ databases">
        <authorList>
            <person name="Kallberg Y."/>
            <person name="Tangrot J."/>
            <person name="Rosling A."/>
        </authorList>
    </citation>
    <scope>NUCLEOTIDE SEQUENCE</scope>
    <source>
        <strain evidence="2">FL130A</strain>
    </source>
</reference>
<keyword evidence="1" id="KW-0472">Membrane</keyword>
<evidence type="ECO:0000313" key="2">
    <source>
        <dbReference type="EMBL" id="CAG8606083.1"/>
    </source>
</evidence>
<proteinExistence type="predicted"/>
<dbReference type="EMBL" id="CAJVPS010004617">
    <property type="protein sequence ID" value="CAG8606083.1"/>
    <property type="molecule type" value="Genomic_DNA"/>
</dbReference>
<evidence type="ECO:0000313" key="3">
    <source>
        <dbReference type="Proteomes" id="UP000789508"/>
    </source>
</evidence>
<dbReference type="OrthoDB" id="10299713at2759"/>